<gene>
    <name evidence="2" type="ORF">ACFSOY_18585</name>
</gene>
<protein>
    <submittedName>
        <fullName evidence="2">GNAT family N-acetyltransferase</fullName>
        <ecNumber evidence="2">2.3.-.-</ecNumber>
    </submittedName>
</protein>
<dbReference type="PANTHER" id="PTHR43328:SF1">
    <property type="entry name" value="N-ACETYLTRANSFERASE DOMAIN-CONTAINING PROTEIN"/>
    <property type="match status" value="1"/>
</dbReference>
<dbReference type="Pfam" id="PF13302">
    <property type="entry name" value="Acetyltransf_3"/>
    <property type="match status" value="1"/>
</dbReference>
<organism evidence="2 3">
    <name type="scientific">Tumebacillus lipolyticus</name>
    <dbReference type="NCBI Taxonomy" id="1280370"/>
    <lineage>
        <taxon>Bacteria</taxon>
        <taxon>Bacillati</taxon>
        <taxon>Bacillota</taxon>
        <taxon>Bacilli</taxon>
        <taxon>Bacillales</taxon>
        <taxon>Alicyclobacillaceae</taxon>
        <taxon>Tumebacillus</taxon>
    </lineage>
</organism>
<comment type="caution">
    <text evidence="2">The sequence shown here is derived from an EMBL/GenBank/DDBJ whole genome shotgun (WGS) entry which is preliminary data.</text>
</comment>
<feature type="domain" description="N-acetyltransferase" evidence="1">
    <location>
        <begin position="9"/>
        <end position="164"/>
    </location>
</feature>
<dbReference type="SUPFAM" id="SSF55729">
    <property type="entry name" value="Acyl-CoA N-acyltransferases (Nat)"/>
    <property type="match status" value="1"/>
</dbReference>
<proteinExistence type="predicted"/>
<evidence type="ECO:0000313" key="2">
    <source>
        <dbReference type="EMBL" id="MFD2171975.1"/>
    </source>
</evidence>
<dbReference type="Gene3D" id="3.40.630.30">
    <property type="match status" value="1"/>
</dbReference>
<keyword evidence="2" id="KW-0808">Transferase</keyword>
<dbReference type="PANTHER" id="PTHR43328">
    <property type="entry name" value="ACETYLTRANSFERASE-RELATED"/>
    <property type="match status" value="1"/>
</dbReference>
<keyword evidence="2" id="KW-0012">Acyltransferase</keyword>
<dbReference type="GO" id="GO:0016746">
    <property type="term" value="F:acyltransferase activity"/>
    <property type="evidence" value="ECO:0007669"/>
    <property type="project" value="UniProtKB-KW"/>
</dbReference>
<dbReference type="InterPro" id="IPR000182">
    <property type="entry name" value="GNAT_dom"/>
</dbReference>
<sequence>MKPLLTDEVQLRDMTVDDLPIFFEYQLDREANRMAAFTAKDPEDREAFMQHWNKVMGNEANIKKTVLFEGQVAGNVLQFEFFGHQTVAYWLGKQYWGKGIATRALSEFIHQVGTRPLYARVAKDNIGSFRVLEKCGFLICGEDKGYANARGEEIEEYILRLEVASIE</sequence>
<name>A0ABW5A293_9BACL</name>
<keyword evidence="3" id="KW-1185">Reference proteome</keyword>
<evidence type="ECO:0000313" key="3">
    <source>
        <dbReference type="Proteomes" id="UP001597343"/>
    </source>
</evidence>
<dbReference type="Proteomes" id="UP001597343">
    <property type="component" value="Unassembled WGS sequence"/>
</dbReference>
<dbReference type="EMBL" id="JBHUIO010000011">
    <property type="protein sequence ID" value="MFD2171975.1"/>
    <property type="molecule type" value="Genomic_DNA"/>
</dbReference>
<accession>A0ABW5A293</accession>
<dbReference type="InterPro" id="IPR016181">
    <property type="entry name" value="Acyl_CoA_acyltransferase"/>
</dbReference>
<dbReference type="PROSITE" id="PS51186">
    <property type="entry name" value="GNAT"/>
    <property type="match status" value="1"/>
</dbReference>
<evidence type="ECO:0000259" key="1">
    <source>
        <dbReference type="PROSITE" id="PS51186"/>
    </source>
</evidence>
<dbReference type="RefSeq" id="WP_386049237.1">
    <property type="nucleotide sequence ID" value="NZ_JBHUIO010000011.1"/>
</dbReference>
<reference evidence="3" key="1">
    <citation type="journal article" date="2019" name="Int. J. Syst. Evol. Microbiol.">
        <title>The Global Catalogue of Microorganisms (GCM) 10K type strain sequencing project: providing services to taxonomists for standard genome sequencing and annotation.</title>
        <authorList>
            <consortium name="The Broad Institute Genomics Platform"/>
            <consortium name="The Broad Institute Genome Sequencing Center for Infectious Disease"/>
            <person name="Wu L."/>
            <person name="Ma J."/>
        </authorList>
    </citation>
    <scope>NUCLEOTIDE SEQUENCE [LARGE SCALE GENOMIC DNA]</scope>
    <source>
        <strain evidence="3">CGMCC 1.13574</strain>
    </source>
</reference>
<dbReference type="EC" id="2.3.-.-" evidence="2"/>